<dbReference type="RefSeq" id="WP_133246099.1">
    <property type="nucleotide sequence ID" value="NZ_CAMELQ010000017.1"/>
</dbReference>
<protein>
    <recommendedName>
        <fullName evidence="3">DNA-binding protein</fullName>
    </recommendedName>
</protein>
<proteinExistence type="predicted"/>
<reference evidence="2" key="1">
    <citation type="submission" date="2018-05" db="EMBL/GenBank/DDBJ databases">
        <authorList>
            <person name="Li Y."/>
        </authorList>
    </citation>
    <scope>NUCLEOTIDE SEQUENCE [LARGE SCALE GENOMIC DNA]</scope>
    <source>
        <strain evidence="2">sk1b4</strain>
    </source>
</reference>
<dbReference type="EMBL" id="QETB01000006">
    <property type="protein sequence ID" value="PWF24558.1"/>
    <property type="molecule type" value="Genomic_DNA"/>
</dbReference>
<gene>
    <name evidence="1" type="ORF">DD236_11035</name>
</gene>
<evidence type="ECO:0000313" key="1">
    <source>
        <dbReference type="EMBL" id="PWF24558.1"/>
    </source>
</evidence>
<organism evidence="1 2">
    <name type="scientific">Ancrocorticia populi</name>
    <dbReference type="NCBI Taxonomy" id="2175228"/>
    <lineage>
        <taxon>Bacteria</taxon>
        <taxon>Bacillati</taxon>
        <taxon>Actinomycetota</taxon>
        <taxon>Actinomycetes</taxon>
        <taxon>Actinomycetales</taxon>
        <taxon>Actinomycetaceae</taxon>
        <taxon>Ancrocorticia</taxon>
    </lineage>
</organism>
<sequence length="90" mass="9760">MTTRSRRVNVRGVTTAITYPGAGPAPVLRVQLRVGENSLVLAFLGRDDLQAIEIGTQLRAKGALVDRRGTPTIYNPEISIIADTEVEEDV</sequence>
<name>A0A2V1K2V5_9ACTO</name>
<evidence type="ECO:0008006" key="3">
    <source>
        <dbReference type="Google" id="ProtNLM"/>
    </source>
</evidence>
<comment type="caution">
    <text evidence="1">The sequence shown here is derived from an EMBL/GenBank/DDBJ whole genome shotgun (WGS) entry which is preliminary data.</text>
</comment>
<dbReference type="Proteomes" id="UP000245283">
    <property type="component" value="Unassembled WGS sequence"/>
</dbReference>
<dbReference type="OrthoDB" id="3268448at2"/>
<evidence type="ECO:0000313" key="2">
    <source>
        <dbReference type="Proteomes" id="UP000245283"/>
    </source>
</evidence>
<accession>A0A2V1K2V5</accession>
<dbReference type="AlphaFoldDB" id="A0A2V1K2V5"/>
<keyword evidence="2" id="KW-1185">Reference proteome</keyword>